<evidence type="ECO:0000313" key="1">
    <source>
        <dbReference type="EMBL" id="PWN91144.1"/>
    </source>
</evidence>
<accession>A0A316YQQ3</accession>
<gene>
    <name evidence="1" type="ORF">FA10DRAFT_60687</name>
</gene>
<keyword evidence="2" id="KW-1185">Reference proteome</keyword>
<dbReference type="EMBL" id="KZ819635">
    <property type="protein sequence ID" value="PWN91144.1"/>
    <property type="molecule type" value="Genomic_DNA"/>
</dbReference>
<evidence type="ECO:0000313" key="2">
    <source>
        <dbReference type="Proteomes" id="UP000245768"/>
    </source>
</evidence>
<dbReference type="AlphaFoldDB" id="A0A316YQQ3"/>
<reference evidence="1" key="1">
    <citation type="journal article" date="2018" name="Mol. Biol. Evol.">
        <title>Broad Genomic Sampling Reveals a Smut Pathogenic Ancestry of the Fungal Clade Ustilaginomycotina.</title>
        <authorList>
            <person name="Kijpornyongpan T."/>
            <person name="Mondo S.J."/>
            <person name="Barry K."/>
            <person name="Sandor L."/>
            <person name="Lee J."/>
            <person name="Lipzen A."/>
            <person name="Pangilinan J."/>
            <person name="LaButti K."/>
            <person name="Hainaut M."/>
            <person name="Henrissat B."/>
            <person name="Grigoriev I.V."/>
            <person name="Spatafora J.W."/>
            <person name="Aime M.C."/>
        </authorList>
    </citation>
    <scope>NUCLEOTIDE SEQUENCE [LARGE SCALE GENOMIC DNA]</scope>
    <source>
        <strain evidence="1">MCA 4198</strain>
    </source>
</reference>
<name>A0A316YQQ3_9BASI</name>
<organism evidence="1 2">
    <name type="scientific">Acaromyces ingoldii</name>
    <dbReference type="NCBI Taxonomy" id="215250"/>
    <lineage>
        <taxon>Eukaryota</taxon>
        <taxon>Fungi</taxon>
        <taxon>Dikarya</taxon>
        <taxon>Basidiomycota</taxon>
        <taxon>Ustilaginomycotina</taxon>
        <taxon>Exobasidiomycetes</taxon>
        <taxon>Exobasidiales</taxon>
        <taxon>Cryptobasidiaceae</taxon>
        <taxon>Acaromyces</taxon>
    </lineage>
</organism>
<dbReference type="Proteomes" id="UP000245768">
    <property type="component" value="Unassembled WGS sequence"/>
</dbReference>
<protein>
    <submittedName>
        <fullName evidence="1">Uncharacterized protein</fullName>
    </submittedName>
</protein>
<proteinExistence type="predicted"/>
<dbReference type="GeneID" id="37047519"/>
<sequence length="217" mass="24616">MLGLALVFYFRTAPSRLRKKRTCQTDVSALCMCDPSSTTAFVLSSPPPRQPPIGRSLLRKKRIRTEETQVASLVIHKARPSRLDNDKVRLCRTNERPVDAERLELEERARRSRRTNSQICRIDVLSPVVPSPKPCRRDRPFVVALSIKTAPIFVPRERASTHPLPLPVDFLPQSDIWHPSPAISPAPSASDQRHHRVGPLRHRVQLYRCSPLPPSPL</sequence>
<dbReference type="RefSeq" id="XP_025378342.1">
    <property type="nucleotide sequence ID" value="XM_025525603.1"/>
</dbReference>
<dbReference type="InParanoid" id="A0A316YQQ3"/>